<reference evidence="1 2" key="1">
    <citation type="submission" date="2020-08" db="EMBL/GenBank/DDBJ databases">
        <title>Genomic Encyclopedia of Type Strains, Phase IV (KMG-V): Genome sequencing to study the core and pangenomes of soil and plant-associated prokaryotes.</title>
        <authorList>
            <person name="Whitman W."/>
        </authorList>
    </citation>
    <scope>NUCLEOTIDE SEQUENCE [LARGE SCALE GENOMIC DNA]</scope>
    <source>
        <strain evidence="1 2">SEMIA 4074</strain>
    </source>
</reference>
<accession>A0A7W6ML79</accession>
<proteinExistence type="predicted"/>
<evidence type="ECO:0000313" key="1">
    <source>
        <dbReference type="EMBL" id="MBB4193891.1"/>
    </source>
</evidence>
<name>A0A7W6ML79_9HYPH</name>
<dbReference type="Proteomes" id="UP000524492">
    <property type="component" value="Unassembled WGS sequence"/>
</dbReference>
<comment type="caution">
    <text evidence="1">The sequence shown here is derived from an EMBL/GenBank/DDBJ whole genome shotgun (WGS) entry which is preliminary data.</text>
</comment>
<evidence type="ECO:0008006" key="3">
    <source>
        <dbReference type="Google" id="ProtNLM"/>
    </source>
</evidence>
<gene>
    <name evidence="1" type="ORF">GGD53_004063</name>
</gene>
<evidence type="ECO:0000313" key="2">
    <source>
        <dbReference type="Proteomes" id="UP000524492"/>
    </source>
</evidence>
<organism evidence="1 2">
    <name type="scientific">Rhizobium aethiopicum</name>
    <dbReference type="NCBI Taxonomy" id="1138170"/>
    <lineage>
        <taxon>Bacteria</taxon>
        <taxon>Pseudomonadati</taxon>
        <taxon>Pseudomonadota</taxon>
        <taxon>Alphaproteobacteria</taxon>
        <taxon>Hyphomicrobiales</taxon>
        <taxon>Rhizobiaceae</taxon>
        <taxon>Rhizobium/Agrobacterium group</taxon>
        <taxon>Rhizobium</taxon>
    </lineage>
</organism>
<keyword evidence="2" id="KW-1185">Reference proteome</keyword>
<dbReference type="EMBL" id="JACIFV010000015">
    <property type="protein sequence ID" value="MBB4193891.1"/>
    <property type="molecule type" value="Genomic_DNA"/>
</dbReference>
<protein>
    <recommendedName>
        <fullName evidence="3">N-acetyltransferase domain-containing protein</fullName>
    </recommendedName>
</protein>
<sequence length="257" mass="28595">MIDNSSQSKILKHTARSDAEKARICAANNADLYQAVFRAHGLPDQRTSAFWSSDAIAPPYYSSMTTLDPDATEEQLVEIDRLTDRLGRRPDFKDGFSRLDLVGKGFRLLFSASWIWAEPHRISAHAPQDWARIRDGAALERWEYSWKESGSPTDANVFTLALLSDPDIHIYGRWAGDGFDAGCIVNRSPEAVGISNIFSLAGTPQVFRDATSLATVAFSPDLPLVGYERDEPLDEMTKLGFKPVGQLRIWLSDEGVM</sequence>
<dbReference type="AlphaFoldDB" id="A0A7W6ML79"/>
<dbReference type="RefSeq" id="WP_184458587.1">
    <property type="nucleotide sequence ID" value="NZ_JACIFV010000015.1"/>
</dbReference>